<dbReference type="Gene3D" id="2.30.30.340">
    <property type="entry name" value="Hypothetical protein YfhH like domains"/>
    <property type="match status" value="1"/>
</dbReference>
<dbReference type="SUPFAM" id="SSF101697">
    <property type="entry name" value="Hypothetical protein YfhH"/>
    <property type="match status" value="1"/>
</dbReference>
<proteinExistence type="predicted"/>
<dbReference type="Proteomes" id="UP000298347">
    <property type="component" value="Unassembled WGS sequence"/>
</dbReference>
<organism evidence="1 2">
    <name type="scientific">Sporolactobacillus shoreae</name>
    <dbReference type="NCBI Taxonomy" id="1465501"/>
    <lineage>
        <taxon>Bacteria</taxon>
        <taxon>Bacillati</taxon>
        <taxon>Bacillota</taxon>
        <taxon>Bacilli</taxon>
        <taxon>Bacillales</taxon>
        <taxon>Sporolactobacillaceae</taxon>
        <taxon>Sporolactobacillus</taxon>
    </lineage>
</organism>
<evidence type="ECO:0000313" key="1">
    <source>
        <dbReference type="EMBL" id="TGA96464.1"/>
    </source>
</evidence>
<comment type="caution">
    <text evidence="1">The sequence shown here is derived from an EMBL/GenBank/DDBJ whole genome shotgun (WGS) entry which is preliminary data.</text>
</comment>
<dbReference type="AlphaFoldDB" id="A0A4Z0GKG1"/>
<protein>
    <submittedName>
        <fullName evidence="1">DUF1811 family protein</fullName>
    </submittedName>
</protein>
<accession>A0A4Z0GKG1</accession>
<dbReference type="Gene3D" id="1.10.287.880">
    <property type="entry name" value="Hypothetical protein YfhH domain"/>
    <property type="match status" value="1"/>
</dbReference>
<dbReference type="InterPro" id="IPR014938">
    <property type="entry name" value="YfhH-like"/>
</dbReference>
<dbReference type="InterPro" id="IPR036289">
    <property type="entry name" value="YfhH"/>
</dbReference>
<dbReference type="EMBL" id="SRJD01000024">
    <property type="protein sequence ID" value="TGA96464.1"/>
    <property type="molecule type" value="Genomic_DNA"/>
</dbReference>
<reference evidence="1 2" key="1">
    <citation type="journal article" date="2015" name="Int. J. Syst. Evol. Microbiol.">
        <title>Sporolactobacillus shoreae sp. nov. and Sporolactobacillus spathodeae sp. nov., two spore-forming lactic acid bacteria isolated from tree barks in Thailand.</title>
        <authorList>
            <person name="Thamacharoensuk T."/>
            <person name="Kitahara M."/>
            <person name="Ohkuma M."/>
            <person name="Thongchul N."/>
            <person name="Tanasupawat S."/>
        </authorList>
    </citation>
    <scope>NUCLEOTIDE SEQUENCE [LARGE SCALE GENOMIC DNA]</scope>
    <source>
        <strain evidence="1 2">BK92</strain>
    </source>
</reference>
<sequence>MERRFSEMTPFELTQKIGEFTDQARKAEQLGMVSELAVYERKIDMAKAYLMDPESFKAGQTYFIRDRAFRIHHMKGTFAWGTLEGGEELRAFPISLLKKKKWSSGRISDSVE</sequence>
<keyword evidence="2" id="KW-1185">Reference proteome</keyword>
<evidence type="ECO:0000313" key="2">
    <source>
        <dbReference type="Proteomes" id="UP000298347"/>
    </source>
</evidence>
<dbReference type="OrthoDB" id="2353288at2"/>
<dbReference type="RefSeq" id="WP_135349693.1">
    <property type="nucleotide sequence ID" value="NZ_SRJD01000024.1"/>
</dbReference>
<name>A0A4Z0GKG1_9BACL</name>
<dbReference type="Pfam" id="PF08838">
    <property type="entry name" value="DUF1811"/>
    <property type="match status" value="1"/>
</dbReference>
<gene>
    <name evidence="1" type="ORF">E4665_15440</name>
</gene>